<feature type="domain" description="PAC" evidence="8">
    <location>
        <begin position="240"/>
        <end position="293"/>
    </location>
</feature>
<reference evidence="9 10" key="1">
    <citation type="submission" date="2019-09" db="EMBL/GenBank/DDBJ databases">
        <title>Genome sequence of Rhodovastum atsumiense, a diverse member of the Acetobacteraceae family of non-sulfur purple photosynthetic bacteria.</title>
        <authorList>
            <person name="Meyer T."/>
            <person name="Kyndt J."/>
        </authorList>
    </citation>
    <scope>NUCLEOTIDE SEQUENCE [LARGE SCALE GENOMIC DNA]</scope>
    <source>
        <strain evidence="9 10">DSM 21279</strain>
    </source>
</reference>
<comment type="caution">
    <text evidence="9">The sequence shown here is derived from an EMBL/GenBank/DDBJ whole genome shotgun (WGS) entry which is preliminary data.</text>
</comment>
<dbReference type="Pfam" id="PF08448">
    <property type="entry name" value="PAS_4"/>
    <property type="match status" value="1"/>
</dbReference>
<keyword evidence="10" id="KW-1185">Reference proteome</keyword>
<name>A0A5M6INX4_9PROT</name>
<dbReference type="PROSITE" id="PS50110">
    <property type="entry name" value="RESPONSE_REGULATORY"/>
    <property type="match status" value="1"/>
</dbReference>
<gene>
    <name evidence="9" type="ORF">F1189_21915</name>
</gene>
<evidence type="ECO:0000256" key="6">
    <source>
        <dbReference type="PROSITE-ProRule" id="PRU00169"/>
    </source>
</evidence>
<dbReference type="Pfam" id="PF08447">
    <property type="entry name" value="PAS_3"/>
    <property type="match status" value="2"/>
</dbReference>
<dbReference type="SUPFAM" id="SSF52172">
    <property type="entry name" value="CheY-like"/>
    <property type="match status" value="1"/>
</dbReference>
<dbReference type="GO" id="GO:0000160">
    <property type="term" value="P:phosphorelay signal transduction system"/>
    <property type="evidence" value="ECO:0007669"/>
    <property type="project" value="InterPro"/>
</dbReference>
<dbReference type="InterPro" id="IPR013656">
    <property type="entry name" value="PAS_4"/>
</dbReference>
<dbReference type="CDD" id="cd00156">
    <property type="entry name" value="REC"/>
    <property type="match status" value="1"/>
</dbReference>
<proteinExistence type="predicted"/>
<keyword evidence="5" id="KW-0418">Kinase</keyword>
<dbReference type="InterPro" id="IPR001610">
    <property type="entry name" value="PAC"/>
</dbReference>
<feature type="non-terminal residue" evidence="9">
    <location>
        <position position="574"/>
    </location>
</feature>
<dbReference type="SUPFAM" id="SSF55785">
    <property type="entry name" value="PYP-like sensor domain (PAS domain)"/>
    <property type="match status" value="3"/>
</dbReference>
<dbReference type="AlphaFoldDB" id="A0A5M6INX4"/>
<dbReference type="OrthoDB" id="7228207at2"/>
<sequence>MVSTPENSNIRTTKISESYKRATILLVDDCQEDLYTARQFLLHDAAKEGIDFRIRESVTGEDGLAACRSEAPDCVLLDYYLPDMDGLEFLARLKNGADDLPVPVVVLTGAQDRSLATAALRAGAQEYLPKRFLAPDMLLRAIDSARDRFTQQAERRRTEALAANERLLRLAQEAGRIASYEQDIPARIIRWSSGGQCLLGFRPDQAVMSFDEWHAIRLPEDMARIDAEREAILARRAPGASVEFRIRRPDTGEIRRIEMRYAIEYDAADRPGHCHAVVLDVTEQRAAEDAVRASEARLRAVFDGTFTFIALLAPDGTLLKANRTFLEFIDCPAEAVEGRPFGSPPCWPDSPDARLHLREAISRATCGETVRFDIELNGPREKVASVDVSLCPVRDASGALMFLVAEGRDVTERHRAERALARSEERLRLTQEAAEVGTWEWDVGADAVRWSPENFRLHAMAAASRPMHYMDWLQAVHPDDRQRTDAAVSEALMSGKAYDTEYRVILPEGGTRWLANRGSLMADAEGRPQRMLGVNIDITTRRNLADALLEADPEWNCNNKASYSNRLWWRIGWY</sequence>
<dbReference type="PANTHER" id="PTHR43304">
    <property type="entry name" value="PHYTOCHROME-LIKE PROTEIN CPH1"/>
    <property type="match status" value="1"/>
</dbReference>
<dbReference type="NCBIfam" id="TIGR00229">
    <property type="entry name" value="sensory_box"/>
    <property type="match status" value="2"/>
</dbReference>
<dbReference type="GO" id="GO:0004673">
    <property type="term" value="F:protein histidine kinase activity"/>
    <property type="evidence" value="ECO:0007669"/>
    <property type="project" value="UniProtKB-EC"/>
</dbReference>
<dbReference type="SMART" id="SM00091">
    <property type="entry name" value="PAS"/>
    <property type="match status" value="3"/>
</dbReference>
<dbReference type="CDD" id="cd00130">
    <property type="entry name" value="PAS"/>
    <property type="match status" value="1"/>
</dbReference>
<evidence type="ECO:0000256" key="5">
    <source>
        <dbReference type="ARBA" id="ARBA00022777"/>
    </source>
</evidence>
<organism evidence="9 10">
    <name type="scientific">Rhodovastum atsumiense</name>
    <dbReference type="NCBI Taxonomy" id="504468"/>
    <lineage>
        <taxon>Bacteria</taxon>
        <taxon>Pseudomonadati</taxon>
        <taxon>Pseudomonadota</taxon>
        <taxon>Alphaproteobacteria</taxon>
        <taxon>Acetobacterales</taxon>
        <taxon>Acetobacteraceae</taxon>
        <taxon>Rhodovastum</taxon>
    </lineage>
</organism>
<dbReference type="Proteomes" id="UP000325255">
    <property type="component" value="Unassembled WGS sequence"/>
</dbReference>
<evidence type="ECO:0000256" key="2">
    <source>
        <dbReference type="ARBA" id="ARBA00012438"/>
    </source>
</evidence>
<evidence type="ECO:0000256" key="3">
    <source>
        <dbReference type="ARBA" id="ARBA00022553"/>
    </source>
</evidence>
<dbReference type="Gene3D" id="2.10.70.100">
    <property type="match status" value="2"/>
</dbReference>
<evidence type="ECO:0000313" key="9">
    <source>
        <dbReference type="EMBL" id="KAA5609951.1"/>
    </source>
</evidence>
<dbReference type="InterPro" id="IPR052162">
    <property type="entry name" value="Sensor_kinase/Photoreceptor"/>
</dbReference>
<accession>A0A5M6INX4</accession>
<dbReference type="Pfam" id="PF00072">
    <property type="entry name" value="Response_reg"/>
    <property type="match status" value="1"/>
</dbReference>
<dbReference type="RefSeq" id="WP_150043018.1">
    <property type="nucleotide sequence ID" value="NZ_VWPK01000041.1"/>
</dbReference>
<dbReference type="InterPro" id="IPR011006">
    <property type="entry name" value="CheY-like_superfamily"/>
</dbReference>
<dbReference type="InterPro" id="IPR001789">
    <property type="entry name" value="Sig_transdc_resp-reg_receiver"/>
</dbReference>
<dbReference type="InterPro" id="IPR013655">
    <property type="entry name" value="PAS_fold_3"/>
</dbReference>
<feature type="domain" description="PAC" evidence="8">
    <location>
        <begin position="370"/>
        <end position="422"/>
    </location>
</feature>
<evidence type="ECO:0000256" key="1">
    <source>
        <dbReference type="ARBA" id="ARBA00000085"/>
    </source>
</evidence>
<evidence type="ECO:0000313" key="10">
    <source>
        <dbReference type="Proteomes" id="UP000325255"/>
    </source>
</evidence>
<dbReference type="SMART" id="SM00448">
    <property type="entry name" value="REC"/>
    <property type="match status" value="1"/>
</dbReference>
<dbReference type="InterPro" id="IPR035965">
    <property type="entry name" value="PAS-like_dom_sf"/>
</dbReference>
<comment type="catalytic activity">
    <reaction evidence="1">
        <text>ATP + protein L-histidine = ADP + protein N-phospho-L-histidine.</text>
        <dbReference type="EC" id="2.7.13.3"/>
    </reaction>
</comment>
<dbReference type="Gene3D" id="3.30.450.20">
    <property type="entry name" value="PAS domain"/>
    <property type="match status" value="3"/>
</dbReference>
<dbReference type="PANTHER" id="PTHR43304:SF1">
    <property type="entry name" value="PAC DOMAIN-CONTAINING PROTEIN"/>
    <property type="match status" value="1"/>
</dbReference>
<evidence type="ECO:0000256" key="4">
    <source>
        <dbReference type="ARBA" id="ARBA00022679"/>
    </source>
</evidence>
<keyword evidence="4" id="KW-0808">Transferase</keyword>
<dbReference type="InterPro" id="IPR000700">
    <property type="entry name" value="PAS-assoc_C"/>
</dbReference>
<dbReference type="InterPro" id="IPR000014">
    <property type="entry name" value="PAS"/>
</dbReference>
<feature type="domain" description="Response regulatory" evidence="7">
    <location>
        <begin position="23"/>
        <end position="145"/>
    </location>
</feature>
<feature type="domain" description="PAC" evidence="8">
    <location>
        <begin position="498"/>
        <end position="550"/>
    </location>
</feature>
<protein>
    <recommendedName>
        <fullName evidence="2">histidine kinase</fullName>
        <ecNumber evidence="2">2.7.13.3</ecNumber>
    </recommendedName>
</protein>
<dbReference type="PROSITE" id="PS50113">
    <property type="entry name" value="PAC"/>
    <property type="match status" value="3"/>
</dbReference>
<evidence type="ECO:0000259" key="7">
    <source>
        <dbReference type="PROSITE" id="PS50110"/>
    </source>
</evidence>
<keyword evidence="3 6" id="KW-0597">Phosphoprotein</keyword>
<dbReference type="SMART" id="SM00086">
    <property type="entry name" value="PAC"/>
    <property type="match status" value="3"/>
</dbReference>
<dbReference type="Gene3D" id="3.40.50.2300">
    <property type="match status" value="1"/>
</dbReference>
<dbReference type="EMBL" id="VWPK01000041">
    <property type="protein sequence ID" value="KAA5609951.1"/>
    <property type="molecule type" value="Genomic_DNA"/>
</dbReference>
<dbReference type="EC" id="2.7.13.3" evidence="2"/>
<feature type="modified residue" description="4-aspartylphosphate" evidence="6">
    <location>
        <position position="78"/>
    </location>
</feature>
<evidence type="ECO:0000259" key="8">
    <source>
        <dbReference type="PROSITE" id="PS50113"/>
    </source>
</evidence>